<name>A0A0D9X6P6_9ORYZ</name>
<sequence>MSSKLLAVVEAERGNGGSSPMMLYDKEKRDGREKGDNSLSARGIKHQMVLFIRRTAALFGNN</sequence>
<dbReference type="HOGENOM" id="CLU_2907337_0_0_1"/>
<reference evidence="2" key="3">
    <citation type="submission" date="2015-04" db="UniProtKB">
        <authorList>
            <consortium name="EnsemblPlants"/>
        </authorList>
    </citation>
    <scope>IDENTIFICATION</scope>
</reference>
<feature type="compositionally biased region" description="Basic and acidic residues" evidence="1">
    <location>
        <begin position="24"/>
        <end position="36"/>
    </location>
</feature>
<proteinExistence type="predicted"/>
<organism evidence="2 3">
    <name type="scientific">Leersia perrieri</name>
    <dbReference type="NCBI Taxonomy" id="77586"/>
    <lineage>
        <taxon>Eukaryota</taxon>
        <taxon>Viridiplantae</taxon>
        <taxon>Streptophyta</taxon>
        <taxon>Embryophyta</taxon>
        <taxon>Tracheophyta</taxon>
        <taxon>Spermatophyta</taxon>
        <taxon>Magnoliopsida</taxon>
        <taxon>Liliopsida</taxon>
        <taxon>Poales</taxon>
        <taxon>Poaceae</taxon>
        <taxon>BOP clade</taxon>
        <taxon>Oryzoideae</taxon>
        <taxon>Oryzeae</taxon>
        <taxon>Oryzinae</taxon>
        <taxon>Leersia</taxon>
    </lineage>
</organism>
<reference evidence="3" key="2">
    <citation type="submission" date="2013-12" db="EMBL/GenBank/DDBJ databases">
        <authorList>
            <person name="Yu Y."/>
            <person name="Lee S."/>
            <person name="de Baynast K."/>
            <person name="Wissotski M."/>
            <person name="Liu L."/>
            <person name="Talag J."/>
            <person name="Goicoechea J."/>
            <person name="Angelova A."/>
            <person name="Jetty R."/>
            <person name="Kudrna D."/>
            <person name="Golser W."/>
            <person name="Rivera L."/>
            <person name="Zhang J."/>
            <person name="Wing R."/>
        </authorList>
    </citation>
    <scope>NUCLEOTIDE SEQUENCE</scope>
</reference>
<evidence type="ECO:0000313" key="2">
    <source>
        <dbReference type="EnsemblPlants" id="LPERR08G09010.5"/>
    </source>
</evidence>
<evidence type="ECO:0000313" key="3">
    <source>
        <dbReference type="Proteomes" id="UP000032180"/>
    </source>
</evidence>
<dbReference type="Proteomes" id="UP000032180">
    <property type="component" value="Chromosome 8"/>
</dbReference>
<dbReference type="Gramene" id="LPERR08G09010.5">
    <property type="protein sequence ID" value="LPERR08G09010.5"/>
    <property type="gene ID" value="LPERR08G09010"/>
</dbReference>
<dbReference type="EnsemblPlants" id="LPERR08G09010.5">
    <property type="protein sequence ID" value="LPERR08G09010.5"/>
    <property type="gene ID" value="LPERR08G09010"/>
</dbReference>
<keyword evidence="3" id="KW-1185">Reference proteome</keyword>
<reference evidence="2 3" key="1">
    <citation type="submission" date="2012-08" db="EMBL/GenBank/DDBJ databases">
        <title>Oryza genome evolution.</title>
        <authorList>
            <person name="Wing R.A."/>
        </authorList>
    </citation>
    <scope>NUCLEOTIDE SEQUENCE</scope>
</reference>
<dbReference type="AlphaFoldDB" id="A0A0D9X6P6"/>
<feature type="region of interest" description="Disordered" evidence="1">
    <location>
        <begin position="10"/>
        <end position="39"/>
    </location>
</feature>
<accession>A0A0D9X6P6</accession>
<evidence type="ECO:0000256" key="1">
    <source>
        <dbReference type="SAM" id="MobiDB-lite"/>
    </source>
</evidence>
<protein>
    <submittedName>
        <fullName evidence="2">Uncharacterized protein</fullName>
    </submittedName>
</protein>